<evidence type="ECO:0000313" key="1">
    <source>
        <dbReference type="EMBL" id="KXT44129.1"/>
    </source>
</evidence>
<dbReference type="Proteomes" id="UP000070319">
    <property type="component" value="Unassembled WGS sequence"/>
</dbReference>
<protein>
    <submittedName>
        <fullName evidence="1">Uncharacterized protein</fullName>
    </submittedName>
</protein>
<name>A0A139KY66_9BACE</name>
<dbReference type="AlphaFoldDB" id="A0A139KY66"/>
<reference evidence="1 2" key="1">
    <citation type="submission" date="2016-02" db="EMBL/GenBank/DDBJ databases">
        <authorList>
            <person name="Wen L."/>
            <person name="He K."/>
            <person name="Yang H."/>
        </authorList>
    </citation>
    <scope>NUCLEOTIDE SEQUENCE [LARGE SCALE GENOMIC DNA]</scope>
    <source>
        <strain evidence="1 2">KLE1704</strain>
    </source>
</reference>
<organism evidence="1">
    <name type="scientific">Bacteroides intestinalis</name>
    <dbReference type="NCBI Taxonomy" id="329854"/>
    <lineage>
        <taxon>Bacteria</taxon>
        <taxon>Pseudomonadati</taxon>
        <taxon>Bacteroidota</taxon>
        <taxon>Bacteroidia</taxon>
        <taxon>Bacteroidales</taxon>
        <taxon>Bacteroidaceae</taxon>
        <taxon>Bacteroides</taxon>
    </lineage>
</organism>
<dbReference type="PATRIC" id="fig|329854.7.peg.4125"/>
<accession>A0A139KY66</accession>
<sequence length="57" mass="6898">MKSKKFHLKFLGIFTSERYRTIGTLPKMFYIENKNRSKPFCVQNKNVLFRMGIKLRI</sequence>
<gene>
    <name evidence="1" type="ORF">HMPREF2531_04055</name>
</gene>
<evidence type="ECO:0000313" key="2">
    <source>
        <dbReference type="Proteomes" id="UP000070319"/>
    </source>
</evidence>
<proteinExistence type="predicted"/>
<dbReference type="EMBL" id="LTDF01000153">
    <property type="protein sequence ID" value="KXT44129.1"/>
    <property type="molecule type" value="Genomic_DNA"/>
</dbReference>
<comment type="caution">
    <text evidence="1">The sequence shown here is derived from an EMBL/GenBank/DDBJ whole genome shotgun (WGS) entry which is preliminary data.</text>
</comment>